<dbReference type="RefSeq" id="WP_211302768.1">
    <property type="nucleotide sequence ID" value="NZ_PVZC01000002.1"/>
</dbReference>
<feature type="compositionally biased region" description="Pro residues" evidence="2">
    <location>
        <begin position="15"/>
        <end position="27"/>
    </location>
</feature>
<dbReference type="InterPro" id="IPR036388">
    <property type="entry name" value="WH-like_DNA-bd_sf"/>
</dbReference>
<dbReference type="GO" id="GO:0016301">
    <property type="term" value="F:kinase activity"/>
    <property type="evidence" value="ECO:0007669"/>
    <property type="project" value="UniProtKB-KW"/>
</dbReference>
<keyword evidence="4" id="KW-1185">Reference proteome</keyword>
<gene>
    <name evidence="3" type="ORF">CLV72_102135</name>
</gene>
<feature type="region of interest" description="Disordered" evidence="2">
    <location>
        <begin position="1"/>
        <end position="29"/>
    </location>
</feature>
<comment type="caution">
    <text evidence="3">The sequence shown here is derived from an EMBL/GenBank/DDBJ whole genome shotgun (WGS) entry which is preliminary data.</text>
</comment>
<protein>
    <submittedName>
        <fullName evidence="3">Putative NBD/HSP70 family sugar kinase</fullName>
    </submittedName>
</protein>
<name>A0A2T0Q9G9_9ACTN</name>
<dbReference type="Gene3D" id="1.10.10.10">
    <property type="entry name" value="Winged helix-like DNA-binding domain superfamily/Winged helix DNA-binding domain"/>
    <property type="match status" value="1"/>
</dbReference>
<dbReference type="SUPFAM" id="SSF46785">
    <property type="entry name" value="Winged helix' DNA-binding domain"/>
    <property type="match status" value="1"/>
</dbReference>
<dbReference type="InterPro" id="IPR000600">
    <property type="entry name" value="ROK"/>
</dbReference>
<dbReference type="CDD" id="cd24076">
    <property type="entry name" value="ASKHA_ATPase_ROK_BsXylR-like"/>
    <property type="match status" value="1"/>
</dbReference>
<dbReference type="PANTHER" id="PTHR18964">
    <property type="entry name" value="ROK (REPRESSOR, ORF, KINASE) FAMILY"/>
    <property type="match status" value="1"/>
</dbReference>
<evidence type="ECO:0000256" key="1">
    <source>
        <dbReference type="ARBA" id="ARBA00006479"/>
    </source>
</evidence>
<dbReference type="Proteomes" id="UP000237846">
    <property type="component" value="Unassembled WGS sequence"/>
</dbReference>
<proteinExistence type="inferred from homology"/>
<dbReference type="SUPFAM" id="SSF53067">
    <property type="entry name" value="Actin-like ATPase domain"/>
    <property type="match status" value="1"/>
</dbReference>
<comment type="similarity">
    <text evidence="1">Belongs to the ROK (NagC/XylR) family.</text>
</comment>
<dbReference type="AlphaFoldDB" id="A0A2T0Q9G9"/>
<organism evidence="3 4">
    <name type="scientific">Allonocardiopsis opalescens</name>
    <dbReference type="NCBI Taxonomy" id="1144618"/>
    <lineage>
        <taxon>Bacteria</taxon>
        <taxon>Bacillati</taxon>
        <taxon>Actinomycetota</taxon>
        <taxon>Actinomycetes</taxon>
        <taxon>Streptosporangiales</taxon>
        <taxon>Allonocardiopsis</taxon>
    </lineage>
</organism>
<keyword evidence="3" id="KW-0808">Transferase</keyword>
<reference evidence="3 4" key="1">
    <citation type="submission" date="2018-03" db="EMBL/GenBank/DDBJ databases">
        <title>Genomic Encyclopedia of Archaeal and Bacterial Type Strains, Phase II (KMG-II): from individual species to whole genera.</title>
        <authorList>
            <person name="Goeker M."/>
        </authorList>
    </citation>
    <scope>NUCLEOTIDE SEQUENCE [LARGE SCALE GENOMIC DNA]</scope>
    <source>
        <strain evidence="3 4">DSM 45601</strain>
    </source>
</reference>
<keyword evidence="3" id="KW-0418">Kinase</keyword>
<accession>A0A2T0Q9G9</accession>
<evidence type="ECO:0000313" key="4">
    <source>
        <dbReference type="Proteomes" id="UP000237846"/>
    </source>
</evidence>
<sequence length="417" mass="41578">MGGEVAGPRLGTAVPAPPAAPSAPVPPGLRAASRAGIRARNLSALLRTVHLHGPRSRSELTELIGVNRSTIGVLVATLAEAGLVGEQPGAGSGRAGRPSQVVTARADARYALAVDLRVRQVVAARVGLGGGVQQRLELPAPDGGIDRAVAVVAQACARLREAAPPAAACVGVGVAVPGMVGGGVARLTPNLGWVDVPLADELTRRLGLPVRIDNEADLGVLAEQLRGAAVGADYVVYLSGEVGVGAGVISGGRPLRGVGGYAGEIGHIMVNPRGVPCRCGSRGCLETEIGAEALLRAAGRPPGGGAVAAAGVLAAARQGEAGARMAVARVAGWLGRGLALLVNTFNPALVLVGGPLGALYRAATDTVTAAYTEAALPAPREQARIALPAFGEDSTLLGAAELVFTDLLEDPLAPSAA</sequence>
<evidence type="ECO:0000256" key="2">
    <source>
        <dbReference type="SAM" id="MobiDB-lite"/>
    </source>
</evidence>
<dbReference type="PANTHER" id="PTHR18964:SF149">
    <property type="entry name" value="BIFUNCTIONAL UDP-N-ACETYLGLUCOSAMINE 2-EPIMERASE_N-ACETYLMANNOSAMINE KINASE"/>
    <property type="match status" value="1"/>
</dbReference>
<dbReference type="InterPro" id="IPR036390">
    <property type="entry name" value="WH_DNA-bd_sf"/>
</dbReference>
<dbReference type="Pfam" id="PF00480">
    <property type="entry name" value="ROK"/>
    <property type="match status" value="1"/>
</dbReference>
<dbReference type="EMBL" id="PVZC01000002">
    <property type="protein sequence ID" value="PRY00504.1"/>
    <property type="molecule type" value="Genomic_DNA"/>
</dbReference>
<dbReference type="Gene3D" id="3.30.420.40">
    <property type="match status" value="2"/>
</dbReference>
<evidence type="ECO:0000313" key="3">
    <source>
        <dbReference type="EMBL" id="PRY00504.1"/>
    </source>
</evidence>
<dbReference type="InterPro" id="IPR043129">
    <property type="entry name" value="ATPase_NBD"/>
</dbReference>